<dbReference type="CDD" id="cd12087">
    <property type="entry name" value="TM_EGFR-like"/>
    <property type="match status" value="1"/>
</dbReference>
<dbReference type="PANTHER" id="PTHR46093">
    <property type="entry name" value="ACYL-COA-BINDING DOMAIN-CONTAINING PROTEIN 5"/>
    <property type="match status" value="1"/>
</dbReference>
<accession>A0AA40AZW5</accession>
<evidence type="ECO:0000256" key="2">
    <source>
        <dbReference type="ARBA" id="ARBA00022737"/>
    </source>
</evidence>
<dbReference type="PANTHER" id="PTHR46093:SF18">
    <property type="entry name" value="FIBRONECTIN TYPE-III DOMAIN-CONTAINING PROTEIN"/>
    <property type="match status" value="1"/>
</dbReference>
<dbReference type="EMBL" id="JAUKUA010000002">
    <property type="protein sequence ID" value="KAK0725070.1"/>
    <property type="molecule type" value="Genomic_DNA"/>
</dbReference>
<feature type="region of interest" description="Disordered" evidence="3">
    <location>
        <begin position="415"/>
        <end position="452"/>
    </location>
</feature>
<name>A0AA40AZW5_9PEZI</name>
<keyword evidence="4" id="KW-0472">Membrane</keyword>
<protein>
    <recommendedName>
        <fullName evidence="7">Kelch repeat protein</fullName>
    </recommendedName>
</protein>
<evidence type="ECO:0000313" key="5">
    <source>
        <dbReference type="EMBL" id="KAK0725070.1"/>
    </source>
</evidence>
<keyword evidence="2" id="KW-0677">Repeat</keyword>
<reference evidence="5" key="1">
    <citation type="submission" date="2023-06" db="EMBL/GenBank/DDBJ databases">
        <title>Genome-scale phylogeny and comparative genomics of the fungal order Sordariales.</title>
        <authorList>
            <consortium name="Lawrence Berkeley National Laboratory"/>
            <person name="Hensen N."/>
            <person name="Bonometti L."/>
            <person name="Westerberg I."/>
            <person name="Brannstrom I.O."/>
            <person name="Guillou S."/>
            <person name="Cros-Aarteil S."/>
            <person name="Calhoun S."/>
            <person name="Haridas S."/>
            <person name="Kuo A."/>
            <person name="Mondo S."/>
            <person name="Pangilinan J."/>
            <person name="Riley R."/>
            <person name="Labutti K."/>
            <person name="Andreopoulos B."/>
            <person name="Lipzen A."/>
            <person name="Chen C."/>
            <person name="Yanf M."/>
            <person name="Daum C."/>
            <person name="Ng V."/>
            <person name="Clum A."/>
            <person name="Steindorff A."/>
            <person name="Ohm R."/>
            <person name="Martin F."/>
            <person name="Silar P."/>
            <person name="Natvig D."/>
            <person name="Lalanne C."/>
            <person name="Gautier V."/>
            <person name="Ament-Velasquez S.L."/>
            <person name="Kruys A."/>
            <person name="Hutchinson M.I."/>
            <person name="Powell A.J."/>
            <person name="Barry K."/>
            <person name="Miller A.N."/>
            <person name="Grigoriev I.V."/>
            <person name="Debuchy R."/>
            <person name="Gladieux P."/>
            <person name="Thoren M.H."/>
            <person name="Johannesson H."/>
        </authorList>
    </citation>
    <scope>NUCLEOTIDE SEQUENCE</scope>
    <source>
        <strain evidence="5">SMH4607-1</strain>
    </source>
</reference>
<sequence>MAYNQVLAVPPIDAFVRRAWHRVVIIGDYAYINGGEVAMSVTMLVNGVFSTGPSSAVANQTLSLDLSRPWTNTTTDLFHPIPRPAAKQGLDLETVWAAPDGSGYFAWGGAAAPTSPPAESPGPPLWKFTVDGGGGGTWDAVATAQNFSARVRTTAAAQSRGTGFALGGRLDGDGRPVSGLVAFDMASKAWRNESAVAFAPPGGTVDGGSLTFVSGFGGQGVLVPLGGYVPGAAGPVDATDGVPDTGYLVFSNISVFDVATEKWFWQAASGEVPEPRQGGCAVGLREPGEKSFEIFLYGGYNGLSENTHTDVAVLSLPGFVWSRRAFGERKERNGAARSFAACAVAGEASRQMLVVGGVYQSREKVDYWRSVDPWPQGLGVFDLTAMNWSSGWDPNAAEYERPQAVRDWYSQGKKADWSSDGVRDLFEPPTPSVSPPPESPGPSPTPPSPGLSGSAIGGIVGGILSAAILGLVAFIFWLWRRKAASTPAPTESEDRASVFPTSLPPRVRWPPTSEYHAELHDTQVEVQDRTRGGFCHD</sequence>
<dbReference type="Proteomes" id="UP001172102">
    <property type="component" value="Unassembled WGS sequence"/>
</dbReference>
<evidence type="ECO:0000256" key="4">
    <source>
        <dbReference type="SAM" id="Phobius"/>
    </source>
</evidence>
<organism evidence="5 6">
    <name type="scientific">Lasiosphaeris hirsuta</name>
    <dbReference type="NCBI Taxonomy" id="260670"/>
    <lineage>
        <taxon>Eukaryota</taxon>
        <taxon>Fungi</taxon>
        <taxon>Dikarya</taxon>
        <taxon>Ascomycota</taxon>
        <taxon>Pezizomycotina</taxon>
        <taxon>Sordariomycetes</taxon>
        <taxon>Sordariomycetidae</taxon>
        <taxon>Sordariales</taxon>
        <taxon>Lasiosphaeriaceae</taxon>
        <taxon>Lasiosphaeris</taxon>
    </lineage>
</organism>
<dbReference type="SUPFAM" id="SSF117281">
    <property type="entry name" value="Kelch motif"/>
    <property type="match status" value="1"/>
</dbReference>
<feature type="transmembrane region" description="Helical" evidence="4">
    <location>
        <begin position="455"/>
        <end position="479"/>
    </location>
</feature>
<keyword evidence="4" id="KW-1133">Transmembrane helix</keyword>
<proteinExistence type="predicted"/>
<dbReference type="Gene3D" id="2.120.10.80">
    <property type="entry name" value="Kelch-type beta propeller"/>
    <property type="match status" value="1"/>
</dbReference>
<keyword evidence="1" id="KW-0880">Kelch repeat</keyword>
<comment type="caution">
    <text evidence="5">The sequence shown here is derived from an EMBL/GenBank/DDBJ whole genome shotgun (WGS) entry which is preliminary data.</text>
</comment>
<dbReference type="AlphaFoldDB" id="A0AA40AZW5"/>
<keyword evidence="4" id="KW-0812">Transmembrane</keyword>
<keyword evidence="6" id="KW-1185">Reference proteome</keyword>
<evidence type="ECO:0008006" key="7">
    <source>
        <dbReference type="Google" id="ProtNLM"/>
    </source>
</evidence>
<dbReference type="InterPro" id="IPR015915">
    <property type="entry name" value="Kelch-typ_b-propeller"/>
</dbReference>
<gene>
    <name evidence="5" type="ORF">B0H67DRAFT_120924</name>
</gene>
<evidence type="ECO:0000313" key="6">
    <source>
        <dbReference type="Proteomes" id="UP001172102"/>
    </source>
</evidence>
<evidence type="ECO:0000256" key="3">
    <source>
        <dbReference type="SAM" id="MobiDB-lite"/>
    </source>
</evidence>
<feature type="compositionally biased region" description="Pro residues" evidence="3">
    <location>
        <begin position="428"/>
        <end position="449"/>
    </location>
</feature>
<feature type="compositionally biased region" description="Basic and acidic residues" evidence="3">
    <location>
        <begin position="415"/>
        <end position="426"/>
    </location>
</feature>
<evidence type="ECO:0000256" key="1">
    <source>
        <dbReference type="ARBA" id="ARBA00022441"/>
    </source>
</evidence>